<proteinExistence type="predicted"/>
<gene>
    <name evidence="2" type="ORF">EJB05_33005</name>
</gene>
<feature type="compositionally biased region" description="Gly residues" evidence="1">
    <location>
        <begin position="17"/>
        <end position="44"/>
    </location>
</feature>
<organism evidence="2 3">
    <name type="scientific">Eragrostis curvula</name>
    <name type="common">weeping love grass</name>
    <dbReference type="NCBI Taxonomy" id="38414"/>
    <lineage>
        <taxon>Eukaryota</taxon>
        <taxon>Viridiplantae</taxon>
        <taxon>Streptophyta</taxon>
        <taxon>Embryophyta</taxon>
        <taxon>Tracheophyta</taxon>
        <taxon>Spermatophyta</taxon>
        <taxon>Magnoliopsida</taxon>
        <taxon>Liliopsida</taxon>
        <taxon>Poales</taxon>
        <taxon>Poaceae</taxon>
        <taxon>PACMAD clade</taxon>
        <taxon>Chloridoideae</taxon>
        <taxon>Eragrostideae</taxon>
        <taxon>Eragrostidinae</taxon>
        <taxon>Eragrostis</taxon>
    </lineage>
</organism>
<dbReference type="AlphaFoldDB" id="A0A5J9U035"/>
<name>A0A5J9U035_9POAL</name>
<feature type="compositionally biased region" description="Basic and acidic residues" evidence="1">
    <location>
        <begin position="1"/>
        <end position="15"/>
    </location>
</feature>
<keyword evidence="3" id="KW-1185">Reference proteome</keyword>
<dbReference type="Gramene" id="TVU16999">
    <property type="protein sequence ID" value="TVU16999"/>
    <property type="gene ID" value="EJB05_33005"/>
</dbReference>
<dbReference type="OrthoDB" id="684002at2759"/>
<evidence type="ECO:0000313" key="3">
    <source>
        <dbReference type="Proteomes" id="UP000324897"/>
    </source>
</evidence>
<dbReference type="Proteomes" id="UP000324897">
    <property type="component" value="Chromosome 7"/>
</dbReference>
<reference evidence="2 3" key="1">
    <citation type="journal article" date="2019" name="Sci. Rep.">
        <title>A high-quality genome of Eragrostis curvula grass provides insights into Poaceae evolution and supports new strategies to enhance forage quality.</title>
        <authorList>
            <person name="Carballo J."/>
            <person name="Santos B.A.C.M."/>
            <person name="Zappacosta D."/>
            <person name="Garbus I."/>
            <person name="Selva J.P."/>
            <person name="Gallo C.A."/>
            <person name="Diaz A."/>
            <person name="Albertini E."/>
            <person name="Caccamo M."/>
            <person name="Echenique V."/>
        </authorList>
    </citation>
    <scope>NUCLEOTIDE SEQUENCE [LARGE SCALE GENOMIC DNA]</scope>
    <source>
        <strain evidence="3">cv. Victoria</strain>
        <tissue evidence="2">Leaf</tissue>
    </source>
</reference>
<comment type="caution">
    <text evidence="2">The sequence shown here is derived from an EMBL/GenBank/DDBJ whole genome shotgun (WGS) entry which is preliminary data.</text>
</comment>
<feature type="non-terminal residue" evidence="2">
    <location>
        <position position="1"/>
    </location>
</feature>
<protein>
    <submittedName>
        <fullName evidence="2">Uncharacterized protein</fullName>
    </submittedName>
</protein>
<dbReference type="EMBL" id="RWGY01000029">
    <property type="protein sequence ID" value="TVU16999.1"/>
    <property type="molecule type" value="Genomic_DNA"/>
</dbReference>
<sequence length="202" mass="22666">MLSEEERRRATEKGKQTHGGAGAGGPSNGAGGNGSSRGGSGVGAGDSTTTSVTVVTKSVYKSRKKKILRNRIGYEKLHKLVYMHYNLKLCIQQFEADFHSRQEKDTDPCSVMMDVALYDEGNPIMEWLSNSMSGSTPTLDEYDDEEEDWTAPDSFLIEELEMEVEEVAAFKRKLNFGKKDSKKRKMRQLDDDEEEGFLDDFE</sequence>
<feature type="compositionally biased region" description="Acidic residues" evidence="1">
    <location>
        <begin position="190"/>
        <end position="202"/>
    </location>
</feature>
<evidence type="ECO:0000313" key="2">
    <source>
        <dbReference type="EMBL" id="TVU16999.1"/>
    </source>
</evidence>
<evidence type="ECO:0000256" key="1">
    <source>
        <dbReference type="SAM" id="MobiDB-lite"/>
    </source>
</evidence>
<feature type="region of interest" description="Disordered" evidence="1">
    <location>
        <begin position="1"/>
        <end position="48"/>
    </location>
</feature>
<feature type="region of interest" description="Disordered" evidence="1">
    <location>
        <begin position="179"/>
        <end position="202"/>
    </location>
</feature>
<accession>A0A5J9U035</accession>